<protein>
    <submittedName>
        <fullName evidence="8">MFS transporter</fullName>
    </submittedName>
</protein>
<comment type="caution">
    <text evidence="8">The sequence shown here is derived from an EMBL/GenBank/DDBJ whole genome shotgun (WGS) entry which is preliminary data.</text>
</comment>
<gene>
    <name evidence="8" type="ORF">ACFPRH_15500</name>
</gene>
<dbReference type="Pfam" id="PF07690">
    <property type="entry name" value="MFS_1"/>
    <property type="match status" value="1"/>
</dbReference>
<evidence type="ECO:0000256" key="5">
    <source>
        <dbReference type="ARBA" id="ARBA00022989"/>
    </source>
</evidence>
<evidence type="ECO:0000256" key="2">
    <source>
        <dbReference type="ARBA" id="ARBA00008335"/>
    </source>
</evidence>
<keyword evidence="6 7" id="KW-0472">Membrane</keyword>
<keyword evidence="4 7" id="KW-0812">Transmembrane</keyword>
<dbReference type="PANTHER" id="PTHR23514">
    <property type="entry name" value="BYPASS OF STOP CODON PROTEIN 6"/>
    <property type="match status" value="1"/>
</dbReference>
<comment type="similarity">
    <text evidence="2">Belongs to the major facilitator superfamily.</text>
</comment>
<evidence type="ECO:0000313" key="9">
    <source>
        <dbReference type="Proteomes" id="UP001596160"/>
    </source>
</evidence>
<feature type="transmembrane region" description="Helical" evidence="7">
    <location>
        <begin position="133"/>
        <end position="155"/>
    </location>
</feature>
<feature type="transmembrane region" description="Helical" evidence="7">
    <location>
        <begin position="100"/>
        <end position="121"/>
    </location>
</feature>
<organism evidence="8 9">
    <name type="scientific">Streptomyces amakusaensis</name>
    <dbReference type="NCBI Taxonomy" id="67271"/>
    <lineage>
        <taxon>Bacteria</taxon>
        <taxon>Bacillati</taxon>
        <taxon>Actinomycetota</taxon>
        <taxon>Actinomycetes</taxon>
        <taxon>Kitasatosporales</taxon>
        <taxon>Streptomycetaceae</taxon>
        <taxon>Streptomyces</taxon>
    </lineage>
</organism>
<feature type="transmembrane region" description="Helical" evidence="7">
    <location>
        <begin position="53"/>
        <end position="71"/>
    </location>
</feature>
<feature type="transmembrane region" description="Helical" evidence="7">
    <location>
        <begin position="266"/>
        <end position="283"/>
    </location>
</feature>
<evidence type="ECO:0000256" key="1">
    <source>
        <dbReference type="ARBA" id="ARBA00004127"/>
    </source>
</evidence>
<proteinExistence type="inferred from homology"/>
<comment type="subcellular location">
    <subcellularLocation>
        <location evidence="1">Endomembrane system</location>
        <topology evidence="1">Multi-pass membrane protein</topology>
    </subcellularLocation>
</comment>
<accession>A0ABW0AJK7</accession>
<dbReference type="PANTHER" id="PTHR23514:SF3">
    <property type="entry name" value="BYPASS OF STOP CODON PROTEIN 6"/>
    <property type="match status" value="1"/>
</dbReference>
<dbReference type="Proteomes" id="UP001596160">
    <property type="component" value="Unassembled WGS sequence"/>
</dbReference>
<dbReference type="InterPro" id="IPR036259">
    <property type="entry name" value="MFS_trans_sf"/>
</dbReference>
<evidence type="ECO:0000256" key="4">
    <source>
        <dbReference type="ARBA" id="ARBA00022692"/>
    </source>
</evidence>
<evidence type="ECO:0000256" key="6">
    <source>
        <dbReference type="ARBA" id="ARBA00023136"/>
    </source>
</evidence>
<keyword evidence="3" id="KW-0813">Transport</keyword>
<keyword evidence="5 7" id="KW-1133">Transmembrane helix</keyword>
<feature type="transmembrane region" description="Helical" evidence="7">
    <location>
        <begin position="289"/>
        <end position="309"/>
    </location>
</feature>
<evidence type="ECO:0000256" key="7">
    <source>
        <dbReference type="SAM" id="Phobius"/>
    </source>
</evidence>
<dbReference type="RefSeq" id="WP_344474372.1">
    <property type="nucleotide sequence ID" value="NZ_BAAASB010000004.1"/>
</dbReference>
<keyword evidence="9" id="KW-1185">Reference proteome</keyword>
<name>A0ABW0AJK7_9ACTN</name>
<evidence type="ECO:0000256" key="3">
    <source>
        <dbReference type="ARBA" id="ARBA00022448"/>
    </source>
</evidence>
<evidence type="ECO:0000313" key="8">
    <source>
        <dbReference type="EMBL" id="MFC5153141.1"/>
    </source>
</evidence>
<reference evidence="9" key="1">
    <citation type="journal article" date="2019" name="Int. J. Syst. Evol. Microbiol.">
        <title>The Global Catalogue of Microorganisms (GCM) 10K type strain sequencing project: providing services to taxonomists for standard genome sequencing and annotation.</title>
        <authorList>
            <consortium name="The Broad Institute Genomics Platform"/>
            <consortium name="The Broad Institute Genome Sequencing Center for Infectious Disease"/>
            <person name="Wu L."/>
            <person name="Ma J."/>
        </authorList>
    </citation>
    <scope>NUCLEOTIDE SEQUENCE [LARGE SCALE GENOMIC DNA]</scope>
    <source>
        <strain evidence="9">PCU 266</strain>
    </source>
</reference>
<dbReference type="EMBL" id="JBHSKP010000008">
    <property type="protein sequence ID" value="MFC5153141.1"/>
    <property type="molecule type" value="Genomic_DNA"/>
</dbReference>
<feature type="transmembrane region" description="Helical" evidence="7">
    <location>
        <begin position="78"/>
        <end position="94"/>
    </location>
</feature>
<dbReference type="Gene3D" id="1.20.1250.20">
    <property type="entry name" value="MFS general substrate transporter like domains"/>
    <property type="match status" value="2"/>
</dbReference>
<dbReference type="InterPro" id="IPR011701">
    <property type="entry name" value="MFS"/>
</dbReference>
<feature type="transmembrane region" description="Helical" evidence="7">
    <location>
        <begin position="321"/>
        <end position="342"/>
    </location>
</feature>
<dbReference type="InterPro" id="IPR051788">
    <property type="entry name" value="MFS_Transporter"/>
</dbReference>
<feature type="transmembrane region" description="Helical" evidence="7">
    <location>
        <begin position="348"/>
        <end position="371"/>
    </location>
</feature>
<feature type="transmembrane region" description="Helical" evidence="7">
    <location>
        <begin position="236"/>
        <end position="254"/>
    </location>
</feature>
<feature type="transmembrane region" description="Helical" evidence="7">
    <location>
        <begin position="200"/>
        <end position="221"/>
    </location>
</feature>
<feature type="transmembrane region" description="Helical" evidence="7">
    <location>
        <begin position="161"/>
        <end position="180"/>
    </location>
</feature>
<sequence length="391" mass="38731">MTGRAPVIGSRPPVGPALALSVLLGAVTSAPGAALPLLRSEYGLAEGGGTELVVLYNLGALIAIAGCGIGSGRLPGRPLSIALLLAFAGGAAGMALAPAWWVLCVFALVAGAGFGGLILRLNTCFARPSMPRATLLLNLLHACFGAGATVGPLLVGHWGEVSGLLLVTGVLSLPLVRATAVGDAPNRPGTGPAPRPSAPLLTVFALLALVYAGVEAGIGALESTHLTGVGHSPADAARATALFWAGLTLGRLIVPWAARRLAQPRLIGLCLLAATGALAATLADTAAPVAYGLAGLALGAVFPTALAWANSLLPAPQRVNSVLLIANLVGSAALPYLIGLAAPGHPAVIPLALASLTLLCGLAVAVAARLARGSGTAAPRPVPRHEMETPV</sequence>
<dbReference type="SUPFAM" id="SSF103473">
    <property type="entry name" value="MFS general substrate transporter"/>
    <property type="match status" value="1"/>
</dbReference>